<reference evidence="2" key="2">
    <citation type="submission" date="2025-09" db="UniProtKB">
        <authorList>
            <consortium name="Ensembl"/>
        </authorList>
    </citation>
    <scope>IDENTIFICATION</scope>
</reference>
<organism evidence="2 3">
    <name type="scientific">Malurus cyaneus samueli</name>
    <dbReference type="NCBI Taxonomy" id="2593467"/>
    <lineage>
        <taxon>Eukaryota</taxon>
        <taxon>Metazoa</taxon>
        <taxon>Chordata</taxon>
        <taxon>Craniata</taxon>
        <taxon>Vertebrata</taxon>
        <taxon>Euteleostomi</taxon>
        <taxon>Archelosauria</taxon>
        <taxon>Archosauria</taxon>
        <taxon>Dinosauria</taxon>
        <taxon>Saurischia</taxon>
        <taxon>Theropoda</taxon>
        <taxon>Coelurosauria</taxon>
        <taxon>Aves</taxon>
        <taxon>Neognathae</taxon>
        <taxon>Neoaves</taxon>
        <taxon>Telluraves</taxon>
        <taxon>Australaves</taxon>
        <taxon>Passeriformes</taxon>
        <taxon>Meliphagoidea</taxon>
        <taxon>Maluridae</taxon>
        <taxon>Malurus</taxon>
    </lineage>
</organism>
<dbReference type="Proteomes" id="UP000694560">
    <property type="component" value="Unplaced"/>
</dbReference>
<sequence>PEQRSITISEGSCPERITTIQPAHRRCLPQHHPAGPAMSSGGSEGKQGVCEVPCQGSGEAGNTIISFASCEHGAQVQVAGDLLPNSTERAVTCVRQICAVILEDCQGPPSPGGICYPLPPQGFPCPSGPKHQGPPVWKPIGAPCLSGAGGYAQLSAVLLWASLLTPSLSFQLIGCIIGRHGSKISEIGRCQAPTSRLATRPRVSAWAGYMLGASEGGIYPVPKAAFEDTPTRLHKSNEEDELGVFEILR</sequence>
<feature type="region of interest" description="Disordered" evidence="1">
    <location>
        <begin position="24"/>
        <end position="44"/>
    </location>
</feature>
<protein>
    <submittedName>
        <fullName evidence="2">Uncharacterized protein</fullName>
    </submittedName>
</protein>
<accession>A0A8C5TBG7</accession>
<evidence type="ECO:0000256" key="1">
    <source>
        <dbReference type="SAM" id="MobiDB-lite"/>
    </source>
</evidence>
<proteinExistence type="predicted"/>
<evidence type="ECO:0000313" key="3">
    <source>
        <dbReference type="Proteomes" id="UP000694560"/>
    </source>
</evidence>
<dbReference type="AlphaFoldDB" id="A0A8C5TBG7"/>
<name>A0A8C5TBG7_9PASS</name>
<keyword evidence="3" id="KW-1185">Reference proteome</keyword>
<evidence type="ECO:0000313" key="2">
    <source>
        <dbReference type="Ensembl" id="ENSMCSP00000003937.1"/>
    </source>
</evidence>
<dbReference type="Ensembl" id="ENSMCST00000004020.1">
    <property type="protein sequence ID" value="ENSMCSP00000003937.1"/>
    <property type="gene ID" value="ENSMCSG00000002793.1"/>
</dbReference>
<reference evidence="2" key="1">
    <citation type="submission" date="2025-08" db="UniProtKB">
        <authorList>
            <consortium name="Ensembl"/>
        </authorList>
    </citation>
    <scope>IDENTIFICATION</scope>
</reference>